<comment type="subunit">
    <text evidence="7">Part of the mitochondrial small ribosomal subunit.</text>
</comment>
<sequence>IARPTRRTIPVALQWMRYNSTGAPQPPAPTDDEPELTEAEASVAASILHGRSVLEPVYHPRPHGVPVAQLHIRSFVHRELDFFAHFASHAAAALGIPITRPAMLPTQRRLWTLMRSPFVHKKSQENFERKVHKRVIKAYDADREVVDRWVRYIRQHRMASVGMRVVRWERAPVSVGTKMLGKVVASMRDEDQVKQLGEEIIRQELAAQAEGVRA</sequence>
<comment type="function">
    <text evidence="6">Involved in mitochondrial genome encoded proteins translation. Involved in the binding of tRNA to the ribosomes.</text>
</comment>
<keyword evidence="2" id="KW-0689">Ribosomal protein</keyword>
<evidence type="ECO:0000256" key="3">
    <source>
        <dbReference type="ARBA" id="ARBA00023274"/>
    </source>
</evidence>
<evidence type="ECO:0000256" key="2">
    <source>
        <dbReference type="ARBA" id="ARBA00022980"/>
    </source>
</evidence>
<reference evidence="9 10" key="1">
    <citation type="submission" date="2014-06" db="EMBL/GenBank/DDBJ databases">
        <title>Evolutionary Origins and Diversification of the Mycorrhizal Mutualists.</title>
        <authorList>
            <consortium name="DOE Joint Genome Institute"/>
            <consortium name="Mycorrhizal Genomics Consortium"/>
            <person name="Kohler A."/>
            <person name="Kuo A."/>
            <person name="Nagy L.G."/>
            <person name="Floudas D."/>
            <person name="Copeland A."/>
            <person name="Barry K.W."/>
            <person name="Cichocki N."/>
            <person name="Veneault-Fourrey C."/>
            <person name="LaButti K."/>
            <person name="Lindquist E.A."/>
            <person name="Lipzen A."/>
            <person name="Lundell T."/>
            <person name="Morin E."/>
            <person name="Murat C."/>
            <person name="Riley R."/>
            <person name="Ohm R."/>
            <person name="Sun H."/>
            <person name="Tunlid A."/>
            <person name="Henrissat B."/>
            <person name="Grigoriev I.V."/>
            <person name="Hibbett D.S."/>
            <person name="Martin F."/>
        </authorList>
    </citation>
    <scope>NUCLEOTIDE SEQUENCE [LARGE SCALE GENOMIC DNA]</scope>
    <source>
        <strain evidence="9 10">FD-325 SS-3</strain>
    </source>
</reference>
<dbReference type="FunFam" id="3.30.70.600:FF:000003">
    <property type="entry name" value="30S ribosomal protein S10"/>
    <property type="match status" value="1"/>
</dbReference>
<dbReference type="SUPFAM" id="SSF54999">
    <property type="entry name" value="Ribosomal protein S10"/>
    <property type="match status" value="1"/>
</dbReference>
<accession>A0A0C9SXZ8</accession>
<evidence type="ECO:0000256" key="7">
    <source>
        <dbReference type="ARBA" id="ARBA00065857"/>
    </source>
</evidence>
<dbReference type="NCBIfam" id="TIGR01049">
    <property type="entry name" value="rpsJ_bact"/>
    <property type="match status" value="1"/>
</dbReference>
<evidence type="ECO:0000313" key="10">
    <source>
        <dbReference type="Proteomes" id="UP000053263"/>
    </source>
</evidence>
<dbReference type="GO" id="GO:0005840">
    <property type="term" value="C:ribosome"/>
    <property type="evidence" value="ECO:0007669"/>
    <property type="project" value="UniProtKB-KW"/>
</dbReference>
<feature type="non-terminal residue" evidence="9">
    <location>
        <position position="214"/>
    </location>
</feature>
<dbReference type="HOGENOM" id="CLU_051208_5_1_1"/>
<feature type="non-terminal residue" evidence="9">
    <location>
        <position position="1"/>
    </location>
</feature>
<evidence type="ECO:0000256" key="6">
    <source>
        <dbReference type="ARBA" id="ARBA00057689"/>
    </source>
</evidence>
<dbReference type="AlphaFoldDB" id="A0A0C9SXZ8"/>
<dbReference type="InterPro" id="IPR027486">
    <property type="entry name" value="Ribosomal_uS10_dom"/>
</dbReference>
<gene>
    <name evidence="9" type="ORF">PLICRDRAFT_63310</name>
</gene>
<evidence type="ECO:0000313" key="9">
    <source>
        <dbReference type="EMBL" id="KII84715.1"/>
    </source>
</evidence>
<keyword evidence="10" id="KW-1185">Reference proteome</keyword>
<dbReference type="InterPro" id="IPR036838">
    <property type="entry name" value="Ribosomal_uS10_dom_sf"/>
</dbReference>
<dbReference type="PRINTS" id="PR00971">
    <property type="entry name" value="RIBOSOMALS10"/>
</dbReference>
<dbReference type="GO" id="GO:0003735">
    <property type="term" value="F:structural constituent of ribosome"/>
    <property type="evidence" value="ECO:0007669"/>
    <property type="project" value="InterPro"/>
</dbReference>
<dbReference type="GO" id="GO:1990904">
    <property type="term" value="C:ribonucleoprotein complex"/>
    <property type="evidence" value="ECO:0007669"/>
    <property type="project" value="UniProtKB-KW"/>
</dbReference>
<protein>
    <recommendedName>
        <fullName evidence="4">Small ribosomal subunit protein uS10m</fullName>
    </recommendedName>
    <alternativeName>
        <fullName evidence="5">37S ribosomal protein S10, mitochondrial</fullName>
    </alternativeName>
</protein>
<comment type="similarity">
    <text evidence="1">Belongs to the universal ribosomal protein uS10 family.</text>
</comment>
<dbReference type="Pfam" id="PF00338">
    <property type="entry name" value="Ribosomal_S10"/>
    <property type="match status" value="1"/>
</dbReference>
<dbReference type="OrthoDB" id="366214at2759"/>
<feature type="domain" description="Small ribosomal subunit protein uS10" evidence="8">
    <location>
        <begin position="69"/>
        <end position="166"/>
    </location>
</feature>
<dbReference type="EMBL" id="KN832569">
    <property type="protein sequence ID" value="KII84715.1"/>
    <property type="molecule type" value="Genomic_DNA"/>
</dbReference>
<evidence type="ECO:0000256" key="1">
    <source>
        <dbReference type="ARBA" id="ARBA00007102"/>
    </source>
</evidence>
<evidence type="ECO:0000256" key="5">
    <source>
        <dbReference type="ARBA" id="ARBA00042916"/>
    </source>
</evidence>
<name>A0A0C9SXZ8_PLICR</name>
<organism evidence="9 10">
    <name type="scientific">Plicaturopsis crispa FD-325 SS-3</name>
    <dbReference type="NCBI Taxonomy" id="944288"/>
    <lineage>
        <taxon>Eukaryota</taxon>
        <taxon>Fungi</taxon>
        <taxon>Dikarya</taxon>
        <taxon>Basidiomycota</taxon>
        <taxon>Agaricomycotina</taxon>
        <taxon>Agaricomycetes</taxon>
        <taxon>Agaricomycetidae</taxon>
        <taxon>Amylocorticiales</taxon>
        <taxon>Amylocorticiaceae</taxon>
        <taxon>Plicatura</taxon>
        <taxon>Plicaturopsis crispa</taxon>
    </lineage>
</organism>
<evidence type="ECO:0000256" key="4">
    <source>
        <dbReference type="ARBA" id="ARBA00035261"/>
    </source>
</evidence>
<evidence type="ECO:0000259" key="8">
    <source>
        <dbReference type="SMART" id="SM01403"/>
    </source>
</evidence>
<keyword evidence="3" id="KW-0687">Ribonucleoprotein</keyword>
<dbReference type="SMART" id="SM01403">
    <property type="entry name" value="Ribosomal_S10"/>
    <property type="match status" value="1"/>
</dbReference>
<dbReference type="Gene3D" id="3.30.70.600">
    <property type="entry name" value="Ribosomal protein S10 domain"/>
    <property type="match status" value="1"/>
</dbReference>
<dbReference type="PANTHER" id="PTHR11700">
    <property type="entry name" value="30S RIBOSOMAL PROTEIN S10 FAMILY MEMBER"/>
    <property type="match status" value="1"/>
</dbReference>
<proteinExistence type="inferred from homology"/>
<dbReference type="InterPro" id="IPR001848">
    <property type="entry name" value="Ribosomal_uS10"/>
</dbReference>
<dbReference type="Proteomes" id="UP000053263">
    <property type="component" value="Unassembled WGS sequence"/>
</dbReference>
<dbReference type="GO" id="GO:0006412">
    <property type="term" value="P:translation"/>
    <property type="evidence" value="ECO:0007669"/>
    <property type="project" value="InterPro"/>
</dbReference>
<dbReference type="HAMAP" id="MF_00508">
    <property type="entry name" value="Ribosomal_uS10"/>
    <property type="match status" value="1"/>
</dbReference>